<evidence type="ECO:0000256" key="1">
    <source>
        <dbReference type="SAM" id="Phobius"/>
    </source>
</evidence>
<reference evidence="2" key="1">
    <citation type="submission" date="2018-11" db="EMBL/GenBank/DDBJ databases">
        <authorList>
            <consortium name="Genoscope - CEA"/>
            <person name="William W."/>
        </authorList>
    </citation>
    <scope>NUCLEOTIDE SEQUENCE</scope>
</reference>
<keyword evidence="1" id="KW-1133">Transmembrane helix</keyword>
<protein>
    <submittedName>
        <fullName evidence="2">Uncharacterized protein</fullName>
    </submittedName>
</protein>
<feature type="transmembrane region" description="Helical" evidence="1">
    <location>
        <begin position="6"/>
        <end position="31"/>
    </location>
</feature>
<gene>
    <name evidence="2" type="ORF">BOLC1T01937H</name>
</gene>
<accession>A0A3P6F9Z6</accession>
<sequence length="132" mass="14849">MISTNFISDILSLILTKNVFYTLFCTLVYNLKSNYAETLSRNDVKNIVNTGFYTLGDSFCVFLTAGAKGKFFGGFDISGFCETQKGARKKPKVRYISIDIITDLLEAIRESSVAANKYSKQKLYSDLLCLYI</sequence>
<dbReference type="EMBL" id="LR031878">
    <property type="protein sequence ID" value="VDD49548.1"/>
    <property type="molecule type" value="Genomic_DNA"/>
</dbReference>
<name>A0A3P6F9Z6_BRAOL</name>
<evidence type="ECO:0000313" key="2">
    <source>
        <dbReference type="EMBL" id="VDD49548.1"/>
    </source>
</evidence>
<proteinExistence type="predicted"/>
<organism evidence="2">
    <name type="scientific">Brassica oleracea</name>
    <name type="common">Wild cabbage</name>
    <dbReference type="NCBI Taxonomy" id="3712"/>
    <lineage>
        <taxon>Eukaryota</taxon>
        <taxon>Viridiplantae</taxon>
        <taxon>Streptophyta</taxon>
        <taxon>Embryophyta</taxon>
        <taxon>Tracheophyta</taxon>
        <taxon>Spermatophyta</taxon>
        <taxon>Magnoliopsida</taxon>
        <taxon>eudicotyledons</taxon>
        <taxon>Gunneridae</taxon>
        <taxon>Pentapetalae</taxon>
        <taxon>rosids</taxon>
        <taxon>malvids</taxon>
        <taxon>Brassicales</taxon>
        <taxon>Brassicaceae</taxon>
        <taxon>Brassiceae</taxon>
        <taxon>Brassica</taxon>
    </lineage>
</organism>
<keyword evidence="1" id="KW-0812">Transmembrane</keyword>
<keyword evidence="1" id="KW-0472">Membrane</keyword>
<dbReference type="AlphaFoldDB" id="A0A3P6F9Z6"/>
<dbReference type="Gene3D" id="3.90.226.10">
    <property type="entry name" value="2-enoyl-CoA Hydratase, Chain A, domain 1"/>
    <property type="match status" value="1"/>
</dbReference>